<protein>
    <submittedName>
        <fullName evidence="2">Uncharacterized protein</fullName>
    </submittedName>
</protein>
<feature type="compositionally biased region" description="Basic residues" evidence="1">
    <location>
        <begin position="211"/>
        <end position="237"/>
    </location>
</feature>
<proteinExistence type="predicted"/>
<dbReference type="Proteomes" id="UP000482960">
    <property type="component" value="Unassembled WGS sequence"/>
</dbReference>
<evidence type="ECO:0000313" key="2">
    <source>
        <dbReference type="EMBL" id="GFJ86370.1"/>
    </source>
</evidence>
<feature type="region of interest" description="Disordered" evidence="1">
    <location>
        <begin position="46"/>
        <end position="140"/>
    </location>
</feature>
<keyword evidence="3" id="KW-1185">Reference proteome</keyword>
<feature type="region of interest" description="Disordered" evidence="1">
    <location>
        <begin position="1"/>
        <end position="26"/>
    </location>
</feature>
<accession>A0A6V8KSH4</accession>
<dbReference type="AlphaFoldDB" id="A0A6V8KSH4"/>
<sequence length="237" mass="25612">MPTVSAPTFRPLPAGAATGRRIRYRHPPVTAAVTLPSTLTRKCEAQKEANAYARDRSENRIRPPWRNMATSQTPKPQRRRPSVGDGPATGAANPPGTGPTPDHTTKLDTGHPNARGTLPMAHPSTPPTNTTASDDTPAGVSDADRALMRARLAAMAAPRDSDDAELAALRAVLRDEALMAHVTANVERWPPLTEQQRETIAALLNPPCRTPARRTPARRTPARRTPARRTPARRRAA</sequence>
<evidence type="ECO:0000313" key="3">
    <source>
        <dbReference type="Proteomes" id="UP000482960"/>
    </source>
</evidence>
<feature type="compositionally biased region" description="Low complexity" evidence="1">
    <location>
        <begin position="84"/>
        <end position="102"/>
    </location>
</feature>
<evidence type="ECO:0000256" key="1">
    <source>
        <dbReference type="SAM" id="MobiDB-lite"/>
    </source>
</evidence>
<feature type="region of interest" description="Disordered" evidence="1">
    <location>
        <begin position="202"/>
        <end position="237"/>
    </location>
</feature>
<comment type="caution">
    <text evidence="2">The sequence shown here is derived from an EMBL/GenBank/DDBJ whole genome shotgun (WGS) entry which is preliminary data.</text>
</comment>
<feature type="compositionally biased region" description="Basic and acidic residues" evidence="1">
    <location>
        <begin position="46"/>
        <end position="61"/>
    </location>
</feature>
<dbReference type="EMBL" id="BLPG01000001">
    <property type="protein sequence ID" value="GFJ86370.1"/>
    <property type="molecule type" value="Genomic_DNA"/>
</dbReference>
<organism evidence="2 3">
    <name type="scientific">Phytohabitans rumicis</name>
    <dbReference type="NCBI Taxonomy" id="1076125"/>
    <lineage>
        <taxon>Bacteria</taxon>
        <taxon>Bacillati</taxon>
        <taxon>Actinomycetota</taxon>
        <taxon>Actinomycetes</taxon>
        <taxon>Micromonosporales</taxon>
        <taxon>Micromonosporaceae</taxon>
    </lineage>
</organism>
<reference evidence="2 3" key="1">
    <citation type="submission" date="2020-03" db="EMBL/GenBank/DDBJ databases">
        <title>Whole genome shotgun sequence of Phytohabitans rumicis NBRC 108638.</title>
        <authorList>
            <person name="Komaki H."/>
            <person name="Tamura T."/>
        </authorList>
    </citation>
    <scope>NUCLEOTIDE SEQUENCE [LARGE SCALE GENOMIC DNA]</scope>
    <source>
        <strain evidence="2 3">NBRC 108638</strain>
    </source>
</reference>
<name>A0A6V8KSH4_9ACTN</name>
<gene>
    <name evidence="2" type="ORF">Prum_000120</name>
</gene>
<reference evidence="2 3" key="2">
    <citation type="submission" date="2020-03" db="EMBL/GenBank/DDBJ databases">
        <authorList>
            <person name="Ichikawa N."/>
            <person name="Kimura A."/>
            <person name="Kitahashi Y."/>
            <person name="Uohara A."/>
        </authorList>
    </citation>
    <scope>NUCLEOTIDE SEQUENCE [LARGE SCALE GENOMIC DNA]</scope>
    <source>
        <strain evidence="2 3">NBRC 108638</strain>
    </source>
</reference>